<protein>
    <submittedName>
        <fullName evidence="7">Tyrosine-type recombinase/integrase</fullName>
    </submittedName>
</protein>
<dbReference type="InterPro" id="IPR010998">
    <property type="entry name" value="Integrase_recombinase_N"/>
</dbReference>
<sequence length="324" mass="36120">MVSLGHELVDDYLELVATRARPNTVLATAYDLKVFFEVVDREPEKVSVDDVLDFLKQQRQPRRGATVVRIEDGEQGLSARTIKRRLSSIAGLYEYLRIRGVVTANPVPRGLATRSPGRAVRGVPLIRAPRTLPRVLDPAQADAFVASLRTDRDRAMVAAMLLGGLRRCEVLGLGLNDLNPGERRVFIAEGKGGHQRIVPISTRFFTAVTDYLNRERPQDTATDRLFVVLKGPRRGQPLSAAGLDEIIAGARRRAGIEQLTCHQLRHTCFTRLREAGMALEAIQSQAGHRSIESTRIYLHLANDWLASEYRRAMEAIDAQNLSEQ</sequence>
<dbReference type="EMBL" id="JAVLUS010000054">
    <property type="protein sequence ID" value="MDS1117054.1"/>
    <property type="molecule type" value="Genomic_DNA"/>
</dbReference>
<evidence type="ECO:0000256" key="3">
    <source>
        <dbReference type="ARBA" id="ARBA00023172"/>
    </source>
</evidence>
<keyword evidence="3" id="KW-0233">DNA recombination</keyword>
<dbReference type="Gene3D" id="1.10.443.10">
    <property type="entry name" value="Intergrase catalytic core"/>
    <property type="match status" value="1"/>
</dbReference>
<evidence type="ECO:0000259" key="5">
    <source>
        <dbReference type="PROSITE" id="PS51898"/>
    </source>
</evidence>
<dbReference type="InterPro" id="IPR004107">
    <property type="entry name" value="Integrase_SAM-like_N"/>
</dbReference>
<dbReference type="InterPro" id="IPR050090">
    <property type="entry name" value="Tyrosine_recombinase_XerCD"/>
</dbReference>
<accession>A0ABU2H013</accession>
<dbReference type="RefSeq" id="WP_012834374.1">
    <property type="nucleotide sequence ID" value="NZ_JAVLUS010000054.1"/>
</dbReference>
<name>A0ABU2H013_9ACTN</name>
<feature type="domain" description="Core-binding (CB)" evidence="6">
    <location>
        <begin position="3"/>
        <end position="97"/>
    </location>
</feature>
<dbReference type="Proteomes" id="UP001265083">
    <property type="component" value="Unassembled WGS sequence"/>
</dbReference>
<feature type="domain" description="Tyr recombinase" evidence="5">
    <location>
        <begin position="131"/>
        <end position="310"/>
    </location>
</feature>
<evidence type="ECO:0000313" key="7">
    <source>
        <dbReference type="EMBL" id="MDS1117054.1"/>
    </source>
</evidence>
<gene>
    <name evidence="7" type="ORF">RD149_25345</name>
</gene>
<dbReference type="Gene3D" id="1.10.150.130">
    <property type="match status" value="1"/>
</dbReference>
<dbReference type="SUPFAM" id="SSF56349">
    <property type="entry name" value="DNA breaking-rejoining enzymes"/>
    <property type="match status" value="1"/>
</dbReference>
<dbReference type="InterPro" id="IPR044068">
    <property type="entry name" value="CB"/>
</dbReference>
<dbReference type="PANTHER" id="PTHR30349">
    <property type="entry name" value="PHAGE INTEGRASE-RELATED"/>
    <property type="match status" value="1"/>
</dbReference>
<keyword evidence="1" id="KW-0229">DNA integration</keyword>
<evidence type="ECO:0000313" key="8">
    <source>
        <dbReference type="Proteomes" id="UP001265083"/>
    </source>
</evidence>
<dbReference type="InterPro" id="IPR013762">
    <property type="entry name" value="Integrase-like_cat_sf"/>
</dbReference>
<reference evidence="7 8" key="1">
    <citation type="submission" date="2023-08" db="EMBL/GenBank/DDBJ databases">
        <title>Bioegradation of LLDPE and BLDPE plastic by marine bacteria from coast plastic debris.</title>
        <authorList>
            <person name="Rong Z."/>
        </authorList>
    </citation>
    <scope>NUCLEOTIDE SEQUENCE [LARGE SCALE GENOMIC DNA]</scope>
    <source>
        <strain evidence="7 8">Z-2</strain>
    </source>
</reference>
<keyword evidence="2 4" id="KW-0238">DNA-binding</keyword>
<evidence type="ECO:0000259" key="6">
    <source>
        <dbReference type="PROSITE" id="PS51900"/>
    </source>
</evidence>
<dbReference type="PANTHER" id="PTHR30349:SF81">
    <property type="entry name" value="TYROSINE RECOMBINASE XERC"/>
    <property type="match status" value="1"/>
</dbReference>
<proteinExistence type="predicted"/>
<dbReference type="Pfam" id="PF00589">
    <property type="entry name" value="Phage_integrase"/>
    <property type="match status" value="1"/>
</dbReference>
<evidence type="ECO:0000256" key="4">
    <source>
        <dbReference type="PROSITE-ProRule" id="PRU01248"/>
    </source>
</evidence>
<evidence type="ECO:0000256" key="2">
    <source>
        <dbReference type="ARBA" id="ARBA00023125"/>
    </source>
</evidence>
<organism evidence="7 8">
    <name type="scientific">Gordonia westfalica</name>
    <dbReference type="NCBI Taxonomy" id="158898"/>
    <lineage>
        <taxon>Bacteria</taxon>
        <taxon>Bacillati</taxon>
        <taxon>Actinomycetota</taxon>
        <taxon>Actinomycetes</taxon>
        <taxon>Mycobacteriales</taxon>
        <taxon>Gordoniaceae</taxon>
        <taxon>Gordonia</taxon>
    </lineage>
</organism>
<keyword evidence="8" id="KW-1185">Reference proteome</keyword>
<comment type="caution">
    <text evidence="7">The sequence shown here is derived from an EMBL/GenBank/DDBJ whole genome shotgun (WGS) entry which is preliminary data.</text>
</comment>
<dbReference type="InterPro" id="IPR011010">
    <property type="entry name" value="DNA_brk_join_enz"/>
</dbReference>
<dbReference type="PROSITE" id="PS51900">
    <property type="entry name" value="CB"/>
    <property type="match status" value="1"/>
</dbReference>
<dbReference type="Pfam" id="PF02899">
    <property type="entry name" value="Phage_int_SAM_1"/>
    <property type="match status" value="1"/>
</dbReference>
<dbReference type="InterPro" id="IPR002104">
    <property type="entry name" value="Integrase_catalytic"/>
</dbReference>
<dbReference type="PROSITE" id="PS51898">
    <property type="entry name" value="TYR_RECOMBINASE"/>
    <property type="match status" value="1"/>
</dbReference>
<evidence type="ECO:0000256" key="1">
    <source>
        <dbReference type="ARBA" id="ARBA00022908"/>
    </source>
</evidence>